<dbReference type="UniPathway" id="UPA00068">
    <property type="reaction ID" value="UER00108"/>
</dbReference>
<dbReference type="PANTHER" id="PTHR32338:SF10">
    <property type="entry name" value="N-ACETYL-GAMMA-GLUTAMYL-PHOSPHATE REDUCTASE, CHLOROPLASTIC-RELATED"/>
    <property type="match status" value="1"/>
</dbReference>
<dbReference type="HOGENOM" id="CLU_077118_0_0_6"/>
<comment type="function">
    <text evidence="6">Catalyzes the NADPH-dependent reduction of N-acetyl-5-glutamyl phosphate to yield N-acetyl-L-glutamate 5-semialdehyde.</text>
</comment>
<evidence type="ECO:0000256" key="5">
    <source>
        <dbReference type="ARBA" id="ARBA00023002"/>
    </source>
</evidence>
<dbReference type="GO" id="GO:0006526">
    <property type="term" value="P:L-arginine biosynthetic process"/>
    <property type="evidence" value="ECO:0007669"/>
    <property type="project" value="UniProtKB-UniRule"/>
</dbReference>
<dbReference type="KEGG" id="apj:APJL_0247"/>
<reference evidence="8 9" key="1">
    <citation type="journal article" date="2008" name="PLoS ONE">
        <title>Genome biology of Actinobacillus pleuropneumoniae JL03, an isolate of serotype 3 prevalent in China.</title>
        <authorList>
            <person name="Xu Z."/>
            <person name="Zhou Y."/>
            <person name="Li L."/>
            <person name="Zhou R."/>
            <person name="Xiao S."/>
            <person name="Wan Y."/>
            <person name="Zhang S."/>
            <person name="Wang K."/>
            <person name="Li W."/>
            <person name="Li L."/>
            <person name="Jin H."/>
            <person name="Kang M."/>
            <person name="Dalai B."/>
            <person name="Li T."/>
            <person name="Liu L."/>
            <person name="Cheng Y."/>
            <person name="Zhang L."/>
            <person name="Xu T."/>
            <person name="Zheng H."/>
            <person name="Pu S."/>
            <person name="Wang B."/>
            <person name="Gu W."/>
            <person name="Zhang X.L."/>
            <person name="Zhu G.-F."/>
            <person name="Wang S."/>
            <person name="Zhao G.-P."/>
            <person name="Chen H."/>
        </authorList>
    </citation>
    <scope>NUCLEOTIDE SEQUENCE [LARGE SCALE GENOMIC DNA]</scope>
    <source>
        <strain evidence="8 9">JL03</strain>
    </source>
</reference>
<sequence length="317" mass="34217">MSKYKIFVDGAVGTTGLRIFDRLASAEDIELLSLPEELRKDLNARVAKVAEADLTFLCLPDEASKELVAHAPADARICDTSTAHRVNPDWSYGFAELSGQFEKIQNANRVAVPGCHATGYIALVRPLIEKGALSADYPLSCHSLTGYSGGGKAMIAEYQNPDREQKFSAPRVYGLALKHKHLPEMQALTGSNHPPIFTPVVADYYSGMLVTVPLPVSALSQAVNSAEKIANLFSEYYQNSKLITVHPACSLPEDGMLAANTFSGKDSLEIFVYGNETQLLLCARFDNLGKGASGAAVQCMNIMLGREETAGLDVWSA</sequence>
<keyword evidence="3 6" id="KW-0028">Amino-acid biosynthesis</keyword>
<dbReference type="Pfam" id="PF01118">
    <property type="entry name" value="Semialdhyde_dh"/>
    <property type="match status" value="1"/>
</dbReference>
<dbReference type="SUPFAM" id="SSF55347">
    <property type="entry name" value="Glyceraldehyde-3-phosphate dehydrogenase-like, C-terminal domain"/>
    <property type="match status" value="1"/>
</dbReference>
<dbReference type="InterPro" id="IPR010136">
    <property type="entry name" value="AGPR_type-2"/>
</dbReference>
<dbReference type="SMART" id="SM00859">
    <property type="entry name" value="Semialdhyde_dh"/>
    <property type="match status" value="1"/>
</dbReference>
<dbReference type="SUPFAM" id="SSF51735">
    <property type="entry name" value="NAD(P)-binding Rossmann-fold domains"/>
    <property type="match status" value="1"/>
</dbReference>
<dbReference type="InterPro" id="IPR036291">
    <property type="entry name" value="NAD(P)-bd_dom_sf"/>
</dbReference>
<dbReference type="GO" id="GO:0003942">
    <property type="term" value="F:N-acetyl-gamma-glutamyl-phosphate reductase activity"/>
    <property type="evidence" value="ECO:0007669"/>
    <property type="project" value="UniProtKB-UniRule"/>
</dbReference>
<dbReference type="Pfam" id="PF22698">
    <property type="entry name" value="Semialdhyde_dhC_1"/>
    <property type="match status" value="1"/>
</dbReference>
<comment type="similarity">
    <text evidence="6">Belongs to the NAGSA dehydrogenase family. Type 2 subfamily.</text>
</comment>
<keyword evidence="1 6" id="KW-0963">Cytoplasm</keyword>
<protein>
    <recommendedName>
        <fullName evidence="6">N-acetyl-gamma-glutamyl-phosphate reductase</fullName>
        <shortName evidence="6">AGPR</shortName>
        <ecNumber evidence="6">1.2.1.38</ecNumber>
    </recommendedName>
    <alternativeName>
        <fullName evidence="6">N-acetyl-glutamate semialdehyde dehydrogenase</fullName>
        <shortName evidence="6">NAGSA dehydrogenase</shortName>
    </alternativeName>
</protein>
<proteinExistence type="inferred from homology"/>
<evidence type="ECO:0000313" key="8">
    <source>
        <dbReference type="EMBL" id="ABY68851.1"/>
    </source>
</evidence>
<dbReference type="Gene3D" id="3.30.360.10">
    <property type="entry name" value="Dihydrodipicolinate Reductase, domain 2"/>
    <property type="match status" value="1"/>
</dbReference>
<dbReference type="InterPro" id="IPR000534">
    <property type="entry name" value="Semialdehyde_DH_NAD-bd"/>
</dbReference>
<evidence type="ECO:0000313" key="9">
    <source>
        <dbReference type="Proteomes" id="UP000008547"/>
    </source>
</evidence>
<dbReference type="CDD" id="cd23935">
    <property type="entry name" value="AGPR_2_C"/>
    <property type="match status" value="1"/>
</dbReference>
<dbReference type="RefSeq" id="WP_012262748.1">
    <property type="nucleotide sequence ID" value="NC_010278.1"/>
</dbReference>
<dbReference type="GO" id="GO:0005737">
    <property type="term" value="C:cytoplasm"/>
    <property type="evidence" value="ECO:0007669"/>
    <property type="project" value="UniProtKB-SubCell"/>
</dbReference>
<dbReference type="EC" id="1.2.1.38" evidence="6"/>
<dbReference type="AlphaFoldDB" id="B0BSP9"/>
<feature type="domain" description="Semialdehyde dehydrogenase NAD-binding" evidence="7">
    <location>
        <begin position="5"/>
        <end position="104"/>
    </location>
</feature>
<evidence type="ECO:0000256" key="4">
    <source>
        <dbReference type="ARBA" id="ARBA00022857"/>
    </source>
</evidence>
<evidence type="ECO:0000256" key="2">
    <source>
        <dbReference type="ARBA" id="ARBA00022571"/>
    </source>
</evidence>
<gene>
    <name evidence="6 8" type="primary">argC</name>
    <name evidence="8" type="ordered locus">APJL_0247</name>
</gene>
<feature type="active site" evidence="6">
    <location>
        <position position="115"/>
    </location>
</feature>
<dbReference type="EMBL" id="CP000687">
    <property type="protein sequence ID" value="ABY68851.1"/>
    <property type="molecule type" value="Genomic_DNA"/>
</dbReference>
<accession>B0BSP9</accession>
<organism evidence="8 9">
    <name type="scientific">Actinobacillus pleuropneumoniae serotype 3 (strain JL03)</name>
    <dbReference type="NCBI Taxonomy" id="434271"/>
    <lineage>
        <taxon>Bacteria</taxon>
        <taxon>Pseudomonadati</taxon>
        <taxon>Pseudomonadota</taxon>
        <taxon>Gammaproteobacteria</taxon>
        <taxon>Pasteurellales</taxon>
        <taxon>Pasteurellaceae</taxon>
        <taxon>Actinobacillus</taxon>
    </lineage>
</organism>
<keyword evidence="4 6" id="KW-0521">NADP</keyword>
<dbReference type="InterPro" id="IPR050085">
    <property type="entry name" value="AGPR"/>
</dbReference>
<dbReference type="HAMAP" id="MF_01110">
    <property type="entry name" value="ArgC_type2"/>
    <property type="match status" value="1"/>
</dbReference>
<dbReference type="Proteomes" id="UP000008547">
    <property type="component" value="Chromosome"/>
</dbReference>
<dbReference type="NCBIfam" id="TIGR01851">
    <property type="entry name" value="argC_other"/>
    <property type="match status" value="1"/>
</dbReference>
<dbReference type="InterPro" id="IPR058924">
    <property type="entry name" value="AGPR_dimerisation_dom"/>
</dbReference>
<dbReference type="Gene3D" id="3.40.50.720">
    <property type="entry name" value="NAD(P)-binding Rossmann-like Domain"/>
    <property type="match status" value="1"/>
</dbReference>
<dbReference type="GO" id="GO:0051287">
    <property type="term" value="F:NAD binding"/>
    <property type="evidence" value="ECO:0007669"/>
    <property type="project" value="InterPro"/>
</dbReference>
<evidence type="ECO:0000259" key="7">
    <source>
        <dbReference type="SMART" id="SM00859"/>
    </source>
</evidence>
<name>B0BSP9_ACTPJ</name>
<evidence type="ECO:0000256" key="1">
    <source>
        <dbReference type="ARBA" id="ARBA00022490"/>
    </source>
</evidence>
<evidence type="ECO:0000256" key="6">
    <source>
        <dbReference type="HAMAP-Rule" id="MF_01110"/>
    </source>
</evidence>
<comment type="subcellular location">
    <subcellularLocation>
        <location evidence="6">Cytoplasm</location>
    </subcellularLocation>
</comment>
<comment type="pathway">
    <text evidence="6">Amino-acid biosynthesis; L-arginine biosynthesis; N(2)-acetyl-L-ornithine from L-glutamate: step 3/4.</text>
</comment>
<dbReference type="PANTHER" id="PTHR32338">
    <property type="entry name" value="N-ACETYL-GAMMA-GLUTAMYL-PHOSPHATE REDUCTASE, CHLOROPLASTIC-RELATED-RELATED"/>
    <property type="match status" value="1"/>
</dbReference>
<evidence type="ECO:0000256" key="3">
    <source>
        <dbReference type="ARBA" id="ARBA00022605"/>
    </source>
</evidence>
<keyword evidence="5 6" id="KW-0560">Oxidoreductase</keyword>
<comment type="catalytic activity">
    <reaction evidence="6">
        <text>N-acetyl-L-glutamate 5-semialdehyde + phosphate + NADP(+) = N-acetyl-L-glutamyl 5-phosphate + NADPH + H(+)</text>
        <dbReference type="Rhea" id="RHEA:21588"/>
        <dbReference type="ChEBI" id="CHEBI:15378"/>
        <dbReference type="ChEBI" id="CHEBI:29123"/>
        <dbReference type="ChEBI" id="CHEBI:43474"/>
        <dbReference type="ChEBI" id="CHEBI:57783"/>
        <dbReference type="ChEBI" id="CHEBI:57936"/>
        <dbReference type="ChEBI" id="CHEBI:58349"/>
        <dbReference type="EC" id="1.2.1.38"/>
    </reaction>
</comment>
<keyword evidence="2 6" id="KW-0055">Arginine biosynthesis</keyword>